<evidence type="ECO:0000256" key="10">
    <source>
        <dbReference type="ARBA" id="ARBA00032474"/>
    </source>
</evidence>
<reference evidence="12" key="1">
    <citation type="submission" date="2006-10" db="EMBL/GenBank/DDBJ databases">
        <title>Complete sequence of Solibacter usitatus Ellin6076.</title>
        <authorList>
            <consortium name="US DOE Joint Genome Institute"/>
            <person name="Copeland A."/>
            <person name="Lucas S."/>
            <person name="Lapidus A."/>
            <person name="Barry K."/>
            <person name="Detter J.C."/>
            <person name="Glavina del Rio T."/>
            <person name="Hammon N."/>
            <person name="Israni S."/>
            <person name="Dalin E."/>
            <person name="Tice H."/>
            <person name="Pitluck S."/>
            <person name="Thompson L.S."/>
            <person name="Brettin T."/>
            <person name="Bruce D."/>
            <person name="Han C."/>
            <person name="Tapia R."/>
            <person name="Gilna P."/>
            <person name="Schmutz J."/>
            <person name="Larimer F."/>
            <person name="Land M."/>
            <person name="Hauser L."/>
            <person name="Kyrpides N."/>
            <person name="Mikhailova N."/>
            <person name="Janssen P.H."/>
            <person name="Kuske C.R."/>
            <person name="Richardson P."/>
        </authorList>
    </citation>
    <scope>NUCLEOTIDE SEQUENCE</scope>
    <source>
        <strain evidence="12">Ellin6076</strain>
    </source>
</reference>
<dbReference type="Gene3D" id="3.90.1170.40">
    <property type="entry name" value="Molybdopterin biosynthesis MoaE subunit"/>
    <property type="match status" value="1"/>
</dbReference>
<comment type="subunit">
    <text evidence="6">Heterotetramer of 2 MoaD subunits and 2 MoaE subunits. Also stable as homodimer. The enzyme changes between these two forms during catalysis.</text>
</comment>
<dbReference type="EMBL" id="CP000473">
    <property type="protein sequence ID" value="ABJ86852.1"/>
    <property type="molecule type" value="Genomic_DNA"/>
</dbReference>
<dbReference type="SUPFAM" id="SSF54690">
    <property type="entry name" value="Molybdopterin synthase subunit MoaE"/>
    <property type="match status" value="1"/>
</dbReference>
<evidence type="ECO:0000256" key="2">
    <source>
        <dbReference type="ARBA" id="ARBA00005426"/>
    </source>
</evidence>
<dbReference type="HOGENOM" id="CLU_069141_1_0_0"/>
<evidence type="ECO:0000256" key="3">
    <source>
        <dbReference type="ARBA" id="ARBA00011950"/>
    </source>
</evidence>
<dbReference type="InterPro" id="IPR012675">
    <property type="entry name" value="Beta-grasp_dom_sf"/>
</dbReference>
<dbReference type="Pfam" id="PF02391">
    <property type="entry name" value="MoaE"/>
    <property type="match status" value="1"/>
</dbReference>
<dbReference type="CDD" id="cd00756">
    <property type="entry name" value="MoaE"/>
    <property type="match status" value="1"/>
</dbReference>
<dbReference type="InterPro" id="IPR036563">
    <property type="entry name" value="MoaE_sf"/>
</dbReference>
<dbReference type="PANTHER" id="PTHR23404">
    <property type="entry name" value="MOLYBDOPTERIN SYNTHASE RELATED"/>
    <property type="match status" value="1"/>
</dbReference>
<evidence type="ECO:0000256" key="6">
    <source>
        <dbReference type="ARBA" id="ARBA00026066"/>
    </source>
</evidence>
<dbReference type="EC" id="2.8.1.12" evidence="3"/>
<name>Q01U18_SOLUE</name>
<gene>
    <name evidence="12" type="ordered locus">Acid_5911</name>
</gene>
<dbReference type="Pfam" id="PF02597">
    <property type="entry name" value="ThiS"/>
    <property type="match status" value="1"/>
</dbReference>
<evidence type="ECO:0000256" key="4">
    <source>
        <dbReference type="ARBA" id="ARBA00013858"/>
    </source>
</evidence>
<evidence type="ECO:0000256" key="7">
    <source>
        <dbReference type="ARBA" id="ARBA00029745"/>
    </source>
</evidence>
<proteinExistence type="inferred from homology"/>
<evidence type="ECO:0000313" key="12">
    <source>
        <dbReference type="EMBL" id="ABJ86852.1"/>
    </source>
</evidence>
<comment type="catalytic activity">
    <reaction evidence="11">
        <text>2 [molybdopterin-synthase sulfur-carrier protein]-C-terminal-Gly-aminoethanethioate + cyclic pyranopterin phosphate + H2O = molybdopterin + 2 [molybdopterin-synthase sulfur-carrier protein]-C-terminal Gly-Gly + 2 H(+)</text>
        <dbReference type="Rhea" id="RHEA:26333"/>
        <dbReference type="Rhea" id="RHEA-COMP:12202"/>
        <dbReference type="Rhea" id="RHEA-COMP:19907"/>
        <dbReference type="ChEBI" id="CHEBI:15377"/>
        <dbReference type="ChEBI" id="CHEBI:15378"/>
        <dbReference type="ChEBI" id="CHEBI:58698"/>
        <dbReference type="ChEBI" id="CHEBI:59648"/>
        <dbReference type="ChEBI" id="CHEBI:90778"/>
        <dbReference type="ChEBI" id="CHEBI:232372"/>
        <dbReference type="EC" id="2.8.1.12"/>
    </reaction>
</comment>
<evidence type="ECO:0000256" key="8">
    <source>
        <dbReference type="ARBA" id="ARBA00030407"/>
    </source>
</evidence>
<dbReference type="GO" id="GO:0030366">
    <property type="term" value="F:molybdopterin synthase activity"/>
    <property type="evidence" value="ECO:0007669"/>
    <property type="project" value="UniProtKB-EC"/>
</dbReference>
<accession>Q01U18</accession>
<dbReference type="AlphaFoldDB" id="Q01U18"/>
<dbReference type="InParanoid" id="Q01U18"/>
<evidence type="ECO:0000256" key="5">
    <source>
        <dbReference type="ARBA" id="ARBA00023150"/>
    </source>
</evidence>
<dbReference type="CDD" id="cd00754">
    <property type="entry name" value="Ubl_MoaD"/>
    <property type="match status" value="1"/>
</dbReference>
<dbReference type="KEGG" id="sus:Acid_5911"/>
<comment type="pathway">
    <text evidence="1">Cofactor biosynthesis; molybdopterin biosynthesis.</text>
</comment>
<protein>
    <recommendedName>
        <fullName evidence="4">Molybdopterin synthase catalytic subunit</fullName>
        <ecNumber evidence="3">2.8.1.12</ecNumber>
    </recommendedName>
    <alternativeName>
        <fullName evidence="9">MPT synthase subunit 2</fullName>
    </alternativeName>
    <alternativeName>
        <fullName evidence="7">Molybdenum cofactor biosynthesis protein E</fullName>
    </alternativeName>
    <alternativeName>
        <fullName evidence="8">Molybdopterin-converting factor large subunit</fullName>
    </alternativeName>
    <alternativeName>
        <fullName evidence="10">Molybdopterin-converting factor subunit 2</fullName>
    </alternativeName>
</protein>
<dbReference type="eggNOG" id="COG0314">
    <property type="taxonomic scope" value="Bacteria"/>
</dbReference>
<evidence type="ECO:0000256" key="9">
    <source>
        <dbReference type="ARBA" id="ARBA00030781"/>
    </source>
</evidence>
<sequence length="229" mass="25337" precursor="true">MLRDIVGKSAEDAEFPPGTDLQSVFECYRTRYPRLGDLARSIVIARNQEFAERTTPLLDGDEVAFLPPVSGGRHVDPIEIVESGHYFALTRHAIDTRGVVARLMTGAEGAVVNFEGTVRNNTKGRPTLCLDYECYESMALKMMAQIGCDIAATHQVGRVALVHRLGRMLVGETSVAVIVTAPHRRPAFEAALEGINRLKKVVPIWKKEHFVDGEVWVEGEWDENLPVVG</sequence>
<dbReference type="SUPFAM" id="SSF54285">
    <property type="entry name" value="MoaD/ThiS"/>
    <property type="match status" value="1"/>
</dbReference>
<keyword evidence="5" id="KW-0501">Molybdenum cofactor biosynthesis</keyword>
<dbReference type="Gene3D" id="3.10.20.30">
    <property type="match status" value="1"/>
</dbReference>
<dbReference type="InterPro" id="IPR016155">
    <property type="entry name" value="Mopterin_synth/thiamin_S_b"/>
</dbReference>
<dbReference type="GO" id="GO:0006777">
    <property type="term" value="P:Mo-molybdopterin cofactor biosynthetic process"/>
    <property type="evidence" value="ECO:0007669"/>
    <property type="project" value="UniProtKB-KW"/>
</dbReference>
<dbReference type="eggNOG" id="COG1977">
    <property type="taxonomic scope" value="Bacteria"/>
</dbReference>
<dbReference type="InterPro" id="IPR003448">
    <property type="entry name" value="Mopterin_biosynth_MoaE"/>
</dbReference>
<organism evidence="12">
    <name type="scientific">Solibacter usitatus (strain Ellin6076)</name>
    <dbReference type="NCBI Taxonomy" id="234267"/>
    <lineage>
        <taxon>Bacteria</taxon>
        <taxon>Pseudomonadati</taxon>
        <taxon>Acidobacteriota</taxon>
        <taxon>Terriglobia</taxon>
        <taxon>Bryobacterales</taxon>
        <taxon>Solibacteraceae</taxon>
        <taxon>Candidatus Solibacter</taxon>
    </lineage>
</organism>
<dbReference type="STRING" id="234267.Acid_5911"/>
<evidence type="ECO:0000256" key="11">
    <source>
        <dbReference type="ARBA" id="ARBA00049878"/>
    </source>
</evidence>
<dbReference type="InterPro" id="IPR003749">
    <property type="entry name" value="ThiS/MoaD-like"/>
</dbReference>
<comment type="similarity">
    <text evidence="2">Belongs to the MoaE family.</text>
</comment>
<evidence type="ECO:0000256" key="1">
    <source>
        <dbReference type="ARBA" id="ARBA00005046"/>
    </source>
</evidence>